<dbReference type="AlphaFoldDB" id="A0A4S8QA43"/>
<evidence type="ECO:0000313" key="4">
    <source>
        <dbReference type="Proteomes" id="UP000308760"/>
    </source>
</evidence>
<evidence type="ECO:0000259" key="2">
    <source>
        <dbReference type="Pfam" id="PF20530"/>
    </source>
</evidence>
<keyword evidence="4" id="KW-1185">Reference proteome</keyword>
<dbReference type="EMBL" id="STGY01000046">
    <property type="protein sequence ID" value="THV41343.1"/>
    <property type="molecule type" value="Genomic_DNA"/>
</dbReference>
<feature type="region of interest" description="Disordered" evidence="1">
    <location>
        <begin position="93"/>
        <end position="117"/>
    </location>
</feature>
<protein>
    <recommendedName>
        <fullName evidence="2">DUF6745 domain-containing protein</fullName>
    </recommendedName>
</protein>
<accession>A0A4S8QA43</accession>
<evidence type="ECO:0000256" key="1">
    <source>
        <dbReference type="SAM" id="MobiDB-lite"/>
    </source>
</evidence>
<reference evidence="3 4" key="2">
    <citation type="submission" date="2019-05" db="EMBL/GenBank/DDBJ databases">
        <title>Glycomyces buryatensis sp. nov.</title>
        <authorList>
            <person name="Nikitina E."/>
        </authorList>
    </citation>
    <scope>NUCLEOTIDE SEQUENCE [LARGE SCALE GENOMIC DNA]</scope>
    <source>
        <strain evidence="3 4">18</strain>
    </source>
</reference>
<dbReference type="InterPro" id="IPR046633">
    <property type="entry name" value="DUF6745"/>
</dbReference>
<gene>
    <name evidence="3" type="ORF">FAB82_12365</name>
</gene>
<sequence length="444" mass="48659">MKNEIDLESLAAETLGAWEKHALATGPADPDAARRAVDRAYADAGLPAPETVLWVGSPFGGHIAAAMLRILPLTERSNAGEYVGTRMRDAVAQAGSTARSSLDPSARRTGMKLAKSPSLQRVREGLAAIVIDADRVDDFKEDQAQGHLHRDSLRRIGEQLDTAEPAPAAGSETEPNLHWLSQNVETIGDQFLDQFSDDVHDEAIDLLRHAVTGGLGADQYAPLEFFARCAAADQSGFADGIRAVAAETGLWWPFENAAILTDRPSFIHTDRGGRPHRVDGPALEYPDGWSLYAHHGEPASLRAVMRDEWRLDQLLGDYDLGTHEQRIVINRLGWDWLIAELKLEPEATVPDPAVPGAVLALYELPHEVTTVLTETDDYEDFEYVWDTDLFLVFDGAADSDAGVRRKAGLPVPADAEDPFEASEHLEDWMRTWFEERAGESSGPS</sequence>
<dbReference type="Proteomes" id="UP000308760">
    <property type="component" value="Unassembled WGS sequence"/>
</dbReference>
<dbReference type="RefSeq" id="WP_136534845.1">
    <property type="nucleotide sequence ID" value="NZ_STGY01000046.1"/>
</dbReference>
<evidence type="ECO:0000313" key="3">
    <source>
        <dbReference type="EMBL" id="THV41343.1"/>
    </source>
</evidence>
<dbReference type="Pfam" id="PF20530">
    <property type="entry name" value="DUF6745"/>
    <property type="match status" value="1"/>
</dbReference>
<feature type="domain" description="DUF6745" evidence="2">
    <location>
        <begin position="227"/>
        <end position="300"/>
    </location>
</feature>
<feature type="compositionally biased region" description="Polar residues" evidence="1">
    <location>
        <begin position="94"/>
        <end position="103"/>
    </location>
</feature>
<name>A0A4S8QA43_9ACTN</name>
<organism evidence="3 4">
    <name type="scientific">Glycomyces buryatensis</name>
    <dbReference type="NCBI Taxonomy" id="2570927"/>
    <lineage>
        <taxon>Bacteria</taxon>
        <taxon>Bacillati</taxon>
        <taxon>Actinomycetota</taxon>
        <taxon>Actinomycetes</taxon>
        <taxon>Glycomycetales</taxon>
        <taxon>Glycomycetaceae</taxon>
        <taxon>Glycomyces</taxon>
    </lineage>
</organism>
<proteinExistence type="predicted"/>
<reference evidence="4" key="1">
    <citation type="submission" date="2019-04" db="EMBL/GenBank/DDBJ databases">
        <title>Nocardioides xinjiangensis sp. nov.</title>
        <authorList>
            <person name="Liu S."/>
        </authorList>
    </citation>
    <scope>NUCLEOTIDE SEQUENCE [LARGE SCALE GENOMIC DNA]</scope>
    <source>
        <strain evidence="4">18</strain>
    </source>
</reference>
<comment type="caution">
    <text evidence="3">The sequence shown here is derived from an EMBL/GenBank/DDBJ whole genome shotgun (WGS) entry which is preliminary data.</text>
</comment>
<dbReference type="OrthoDB" id="871648at2"/>